<dbReference type="AlphaFoldDB" id="A0A2A5WDE1"/>
<dbReference type="InterPro" id="IPR011004">
    <property type="entry name" value="Trimer_LpxA-like_sf"/>
</dbReference>
<dbReference type="CDD" id="cd04645">
    <property type="entry name" value="LbH_gamma_CA_like"/>
    <property type="match status" value="1"/>
</dbReference>
<protein>
    <submittedName>
        <fullName evidence="1">Gamma carbonic anhydrase family protein</fullName>
    </submittedName>
</protein>
<dbReference type="InterPro" id="IPR047324">
    <property type="entry name" value="LbH_gamma_CA-like"/>
</dbReference>
<gene>
    <name evidence="1" type="ORF">CNF02_05000</name>
</gene>
<comment type="caution">
    <text evidence="1">The sequence shown here is derived from an EMBL/GenBank/DDBJ whole genome shotgun (WGS) entry which is preliminary data.</text>
</comment>
<dbReference type="Pfam" id="PF00132">
    <property type="entry name" value="Hexapep"/>
    <property type="match status" value="1"/>
</dbReference>
<proteinExistence type="predicted"/>
<evidence type="ECO:0000313" key="1">
    <source>
        <dbReference type="EMBL" id="PDH34156.1"/>
    </source>
</evidence>
<evidence type="ECO:0000313" key="2">
    <source>
        <dbReference type="Proteomes" id="UP000219329"/>
    </source>
</evidence>
<name>A0A2A5WDE1_9GAMM</name>
<dbReference type="SUPFAM" id="SSF51161">
    <property type="entry name" value="Trimeric LpxA-like enzymes"/>
    <property type="match status" value="1"/>
</dbReference>
<reference evidence="1 2" key="1">
    <citation type="submission" date="2017-08" db="EMBL/GenBank/DDBJ databases">
        <title>Fine stratification of microbial communities through a metagenomic profile of the photic zone.</title>
        <authorList>
            <person name="Haro-Moreno J.M."/>
            <person name="Lopez-Perez M."/>
            <person name="De La Torre J."/>
            <person name="Picazo A."/>
            <person name="Camacho A."/>
            <person name="Rodriguez-Valera F."/>
        </authorList>
    </citation>
    <scope>NUCLEOTIDE SEQUENCE [LARGE SCALE GENOMIC DNA]</scope>
    <source>
        <strain evidence="1">MED-G28</strain>
    </source>
</reference>
<sequence length="177" mass="19097">MIYRLGEHEVQVSGDDFFVADSATVLGKVKLEKNASIWFGAVLRGDNEWIIIGENSNIQECAVLHTDPGMPCTVGSNVTVGHQAMLHGCNIGDNSLVGINAVILNGAKIGKNCLIGANSLVTENKEIPDGSLVMGAPAKIIKELTKEQQRGLVQSADHYVKRAKRFKSELVPDPRFS</sequence>
<dbReference type="InterPro" id="IPR050484">
    <property type="entry name" value="Transf_Hexapept/Carb_Anhydrase"/>
</dbReference>
<dbReference type="EMBL" id="NTJZ01000004">
    <property type="protein sequence ID" value="PDH34156.1"/>
    <property type="molecule type" value="Genomic_DNA"/>
</dbReference>
<dbReference type="PANTHER" id="PTHR13061:SF29">
    <property type="entry name" value="GAMMA CARBONIC ANHYDRASE-LIKE 1, MITOCHONDRIAL-RELATED"/>
    <property type="match status" value="1"/>
</dbReference>
<dbReference type="Proteomes" id="UP000219329">
    <property type="component" value="Unassembled WGS sequence"/>
</dbReference>
<dbReference type="PANTHER" id="PTHR13061">
    <property type="entry name" value="DYNACTIN SUBUNIT P25"/>
    <property type="match status" value="1"/>
</dbReference>
<dbReference type="Gene3D" id="2.160.10.10">
    <property type="entry name" value="Hexapeptide repeat proteins"/>
    <property type="match status" value="1"/>
</dbReference>
<dbReference type="InterPro" id="IPR001451">
    <property type="entry name" value="Hexapep"/>
</dbReference>
<accession>A0A2A5WDE1</accession>
<organism evidence="1 2">
    <name type="scientific">OM182 bacterium MED-G28</name>
    <dbReference type="NCBI Taxonomy" id="1986256"/>
    <lineage>
        <taxon>Bacteria</taxon>
        <taxon>Pseudomonadati</taxon>
        <taxon>Pseudomonadota</taxon>
        <taxon>Gammaproteobacteria</taxon>
        <taxon>OMG group</taxon>
        <taxon>OM182 clade</taxon>
    </lineage>
</organism>